<accession>A0AAN5HZP1</accession>
<dbReference type="EMBL" id="BTRK01000004">
    <property type="protein sequence ID" value="GMR46096.1"/>
    <property type="molecule type" value="Genomic_DNA"/>
</dbReference>
<dbReference type="EMBL" id="BTRK01000006">
    <property type="protein sequence ID" value="GMR61238.1"/>
    <property type="molecule type" value="Genomic_DNA"/>
</dbReference>
<reference evidence="3" key="2">
    <citation type="submission" date="2023-06" db="EMBL/GenBank/DDBJ databases">
        <title>Genome assembly of Pristionchus species.</title>
        <authorList>
            <person name="Yoshida K."/>
            <person name="Sommer R.J."/>
        </authorList>
    </citation>
    <scope>NUCLEOTIDE SEQUENCE</scope>
    <source>
        <strain evidence="3 5">RS5460</strain>
    </source>
</reference>
<evidence type="ECO:0000313" key="2">
    <source>
        <dbReference type="EMBL" id="GMR35224.1"/>
    </source>
</evidence>
<keyword evidence="5" id="KW-1185">Reference proteome</keyword>
<name>A0AAN5HZP1_9BILA</name>
<evidence type="ECO:0000313" key="5">
    <source>
        <dbReference type="Proteomes" id="UP001328107"/>
    </source>
</evidence>
<dbReference type="AlphaFoldDB" id="A0AAN5HZP1"/>
<sequence length="90" mass="10317">MRYFLQTPVEYRRDDGEQTDRRNSSLSSSGYKRRLSSHFDYAPILDCIPIFNVPHENLHGISGGVSADIQNGISDKASPFYIDRFKEIYG</sequence>
<feature type="region of interest" description="Disordered" evidence="1">
    <location>
        <begin position="12"/>
        <end position="31"/>
    </location>
</feature>
<feature type="non-terminal residue" evidence="3">
    <location>
        <position position="90"/>
    </location>
</feature>
<organism evidence="3 5">
    <name type="scientific">Pristionchus mayeri</name>
    <dbReference type="NCBI Taxonomy" id="1317129"/>
    <lineage>
        <taxon>Eukaryota</taxon>
        <taxon>Metazoa</taxon>
        <taxon>Ecdysozoa</taxon>
        <taxon>Nematoda</taxon>
        <taxon>Chromadorea</taxon>
        <taxon>Rhabditida</taxon>
        <taxon>Rhabditina</taxon>
        <taxon>Diplogasteromorpha</taxon>
        <taxon>Diplogasteroidea</taxon>
        <taxon>Neodiplogasteridae</taxon>
        <taxon>Pristionchus</taxon>
    </lineage>
</organism>
<evidence type="ECO:0000256" key="1">
    <source>
        <dbReference type="SAM" id="MobiDB-lite"/>
    </source>
</evidence>
<evidence type="ECO:0000313" key="3">
    <source>
        <dbReference type="EMBL" id="GMR46096.1"/>
    </source>
</evidence>
<proteinExistence type="predicted"/>
<reference evidence="5" key="1">
    <citation type="submission" date="2022-10" db="EMBL/GenBank/DDBJ databases">
        <title>Genome assembly of Pristionchus species.</title>
        <authorList>
            <person name="Yoshida K."/>
            <person name="Sommer R.J."/>
        </authorList>
    </citation>
    <scope>NUCLEOTIDE SEQUENCE [LARGE SCALE GENOMIC DNA]</scope>
    <source>
        <strain evidence="5">RS5460</strain>
    </source>
</reference>
<dbReference type="Proteomes" id="UP001328107">
    <property type="component" value="Unassembled WGS sequence"/>
</dbReference>
<evidence type="ECO:0000313" key="4">
    <source>
        <dbReference type="EMBL" id="GMR61238.1"/>
    </source>
</evidence>
<feature type="compositionally biased region" description="Basic and acidic residues" evidence="1">
    <location>
        <begin position="12"/>
        <end position="23"/>
    </location>
</feature>
<comment type="caution">
    <text evidence="3">The sequence shown here is derived from an EMBL/GenBank/DDBJ whole genome shotgun (WGS) entry which is preliminary data.</text>
</comment>
<gene>
    <name evidence="2" type="ORF">PMAYCL1PPCAC_05419</name>
    <name evidence="3" type="ORF">PMAYCL1PPCAC_16291</name>
    <name evidence="4" type="ORF">PMAYCL1PPCAC_31433</name>
</gene>
<dbReference type="EMBL" id="BTRK01000002">
    <property type="protein sequence ID" value="GMR35224.1"/>
    <property type="molecule type" value="Genomic_DNA"/>
</dbReference>
<protein>
    <submittedName>
        <fullName evidence="3">Uncharacterized protein</fullName>
    </submittedName>
</protein>